<dbReference type="AlphaFoldDB" id="A0A834D2U1"/>
<evidence type="ECO:0000313" key="2">
    <source>
        <dbReference type="EMBL" id="KAF5474005.1"/>
    </source>
</evidence>
<feature type="non-terminal residue" evidence="2">
    <location>
        <position position="1"/>
    </location>
</feature>
<reference evidence="2" key="1">
    <citation type="submission" date="2015-10" db="EMBL/GenBank/DDBJ databases">
        <authorList>
            <person name="Martinez-Garcia P.J."/>
            <person name="Crepeau M.W."/>
            <person name="Puiu D."/>
            <person name="Gonzalez-Ibeas D."/>
            <person name="Whalen J."/>
            <person name="Stevens K."/>
            <person name="Paul R."/>
            <person name="Butterfield T."/>
            <person name="Britton M."/>
            <person name="Reagan R."/>
            <person name="Chakraborty S."/>
            <person name="Walawage S.L."/>
            <person name="Vasquez-Gross H.A."/>
            <person name="Cardeno C."/>
            <person name="Famula R."/>
            <person name="Pratt K."/>
            <person name="Kuruganti S."/>
            <person name="Aradhya M.K."/>
            <person name="Leslie C.A."/>
            <person name="Dandekar A.M."/>
            <person name="Salzberg S.L."/>
            <person name="Wegrzyn J.L."/>
            <person name="Langley C.H."/>
            <person name="Neale D.B."/>
        </authorList>
    </citation>
    <scope>NUCLEOTIDE SEQUENCE</scope>
    <source>
        <tissue evidence="2">Leaves</tissue>
    </source>
</reference>
<protein>
    <submittedName>
        <fullName evidence="2">Uncharacterized protein</fullName>
    </submittedName>
</protein>
<evidence type="ECO:0000313" key="3">
    <source>
        <dbReference type="Proteomes" id="UP000619265"/>
    </source>
</evidence>
<reference evidence="2" key="2">
    <citation type="submission" date="2020-03" db="EMBL/GenBank/DDBJ databases">
        <title>Walnut 2.0.</title>
        <authorList>
            <person name="Marrano A."/>
            <person name="Britton M."/>
            <person name="Zimin A.V."/>
            <person name="Zaini P.A."/>
            <person name="Workman R."/>
            <person name="Puiu D."/>
            <person name="Bianco L."/>
            <person name="Allen B.J."/>
            <person name="Troggio M."/>
            <person name="Leslie C.A."/>
            <person name="Timp W."/>
            <person name="Dendekar A."/>
            <person name="Salzberg S.L."/>
            <person name="Neale D.B."/>
        </authorList>
    </citation>
    <scope>NUCLEOTIDE SEQUENCE</scope>
    <source>
        <tissue evidence="2">Leaves</tissue>
    </source>
</reference>
<dbReference type="Gramene" id="Jr03_03300_p2">
    <property type="protein sequence ID" value="cds.Jr03_03300_p2"/>
    <property type="gene ID" value="Jr03_03300"/>
</dbReference>
<organism evidence="2 3">
    <name type="scientific">Juglans regia</name>
    <name type="common">English walnut</name>
    <dbReference type="NCBI Taxonomy" id="51240"/>
    <lineage>
        <taxon>Eukaryota</taxon>
        <taxon>Viridiplantae</taxon>
        <taxon>Streptophyta</taxon>
        <taxon>Embryophyta</taxon>
        <taxon>Tracheophyta</taxon>
        <taxon>Spermatophyta</taxon>
        <taxon>Magnoliopsida</taxon>
        <taxon>eudicotyledons</taxon>
        <taxon>Gunneridae</taxon>
        <taxon>Pentapetalae</taxon>
        <taxon>rosids</taxon>
        <taxon>fabids</taxon>
        <taxon>Fagales</taxon>
        <taxon>Juglandaceae</taxon>
        <taxon>Juglans</taxon>
    </lineage>
</organism>
<comment type="caution">
    <text evidence="2">The sequence shown here is derived from an EMBL/GenBank/DDBJ whole genome shotgun (WGS) entry which is preliminary data.</text>
</comment>
<evidence type="ECO:0000256" key="1">
    <source>
        <dbReference type="SAM" id="MobiDB-lite"/>
    </source>
</evidence>
<gene>
    <name evidence="2" type="ORF">F2P56_005948</name>
</gene>
<name>A0A834D2U1_JUGRE</name>
<feature type="region of interest" description="Disordered" evidence="1">
    <location>
        <begin position="45"/>
        <end position="106"/>
    </location>
</feature>
<sequence length="148" mass="16685">TAALLLPPSVQAPPVPQSLSSLIFLFFPEKAKAEIDGSACTIIRGAHQRRRRQHEQLKERTRSGMEELDQDSPLPRLQQEIRPQDPPQRSWLSSLPRPTPPQTINRQRGLLLGPIYHTTLHGGDGLSEIRRHGEEHFRHGKSDHGHVG</sequence>
<proteinExistence type="predicted"/>
<feature type="compositionally biased region" description="Basic and acidic residues" evidence="1">
    <location>
        <begin position="54"/>
        <end position="65"/>
    </location>
</feature>
<dbReference type="EMBL" id="LIHL02000003">
    <property type="protein sequence ID" value="KAF5474005.1"/>
    <property type="molecule type" value="Genomic_DNA"/>
</dbReference>
<dbReference type="Proteomes" id="UP000619265">
    <property type="component" value="Unassembled WGS sequence"/>
</dbReference>
<accession>A0A834D2U1</accession>